<dbReference type="PANTHER" id="PTHR43507:SF20">
    <property type="entry name" value="NADH-UBIQUINONE OXIDOREDUCTASE CHAIN 4"/>
    <property type="match status" value="1"/>
</dbReference>
<keyword evidence="15 17" id="KW-0472">Membrane</keyword>
<evidence type="ECO:0000256" key="6">
    <source>
        <dbReference type="ARBA" id="ARBA00022448"/>
    </source>
</evidence>
<dbReference type="GeneID" id="34829168"/>
<evidence type="ECO:0000256" key="2">
    <source>
        <dbReference type="ARBA" id="ARBA00004225"/>
    </source>
</evidence>
<protein>
    <recommendedName>
        <fullName evidence="5 17">NADH-ubiquinone oxidoreductase chain 4</fullName>
        <ecNumber evidence="4 17">7.1.1.2</ecNumber>
    </recommendedName>
</protein>
<comment type="similarity">
    <text evidence="3 17">Belongs to the complex I subunit 4 family.</text>
</comment>
<sequence length="451" mass="54236">MFYLMMLFFMNNKYLNLIISNLIMVMLLFNLFNFSWIEWIIYMWNFSFNNYSYGLMMLTLWIFSLIFLSLNNNSINCLLINLLLMMSLLFVFMSMNFLLFYLFYELGLLIIFYMVVKWGYSENRWLAGFYLMFYTMVFSLPMLYIIYYIYWMNNSLNFMLMEMLNFNLNFMLFMYLLMSFLVKIPIYMFHGWLLKAHVEAPYYGSMILASIMLKLGGYGMLRMMMMMKFEFIYFSKILIVVNLFGVLILSLMCLMQYDMKSIIAISSIVHMGLMIMSMLTFFKLSLIGSYMMMVSHGLSSSGLFFLVNVIYKQTNSRLMFVNKGMINFMPSMSLMWFMLCSSNMGSPVSLNLVSEVMLMIGLIFWLKYLFIILMMYCLFSFIYSVYLFMIINHGKNYINFKINNSMMIDYYILLMHWIPLNLMFLKLYFIYLNSLIKMLICEINDMNFYLF</sequence>
<feature type="transmembrane region" description="Helical" evidence="17">
    <location>
        <begin position="170"/>
        <end position="190"/>
    </location>
</feature>
<dbReference type="EMBL" id="AP018039">
    <property type="protein sequence ID" value="BBA66257.1"/>
    <property type="molecule type" value="Genomic_DNA"/>
</dbReference>
<feature type="transmembrane region" description="Helical" evidence="17">
    <location>
        <begin position="98"/>
        <end position="116"/>
    </location>
</feature>
<feature type="transmembrane region" description="Helical" evidence="17">
    <location>
        <begin position="128"/>
        <end position="150"/>
    </location>
</feature>
<dbReference type="GO" id="GO:0031966">
    <property type="term" value="C:mitochondrial membrane"/>
    <property type="evidence" value="ECO:0007669"/>
    <property type="project" value="UniProtKB-SubCell"/>
</dbReference>
<name>A0A292GL76_9HYME</name>
<evidence type="ECO:0000256" key="3">
    <source>
        <dbReference type="ARBA" id="ARBA00009025"/>
    </source>
</evidence>
<evidence type="ECO:0000256" key="12">
    <source>
        <dbReference type="ARBA" id="ARBA00023027"/>
    </source>
</evidence>
<accession>A0A292GL76</accession>
<dbReference type="PANTHER" id="PTHR43507">
    <property type="entry name" value="NADH-UBIQUINONE OXIDOREDUCTASE CHAIN 4"/>
    <property type="match status" value="1"/>
</dbReference>
<feature type="transmembrane region" description="Helical" evidence="17">
    <location>
        <begin position="202"/>
        <end position="221"/>
    </location>
</feature>
<evidence type="ECO:0000256" key="13">
    <source>
        <dbReference type="ARBA" id="ARBA00023075"/>
    </source>
</evidence>
<dbReference type="AlphaFoldDB" id="A0A292GL76"/>
<evidence type="ECO:0000256" key="17">
    <source>
        <dbReference type="RuleBase" id="RU003297"/>
    </source>
</evidence>
<comment type="function">
    <text evidence="17">Core subunit of the mitochondrial membrane respiratory chain NADH dehydrogenase (Complex I) which catalyzes electron transfer from NADH through the respiratory chain, using ubiquinone as an electron acceptor. Essential for the catalytic activity and assembly of complex I.</text>
</comment>
<evidence type="ECO:0000256" key="16">
    <source>
        <dbReference type="ARBA" id="ARBA00049551"/>
    </source>
</evidence>
<dbReference type="GO" id="GO:0003954">
    <property type="term" value="F:NADH dehydrogenase activity"/>
    <property type="evidence" value="ECO:0007669"/>
    <property type="project" value="TreeGrafter"/>
</dbReference>
<feature type="transmembrane region" description="Helical" evidence="17">
    <location>
        <begin position="75"/>
        <end position="92"/>
    </location>
</feature>
<keyword evidence="6 17" id="KW-0813">Transport</keyword>
<geneLocation type="mitochondrion" evidence="19"/>
<keyword evidence="13 17" id="KW-0830">Ubiquinone</keyword>
<dbReference type="GO" id="GO:0042773">
    <property type="term" value="P:ATP synthesis coupled electron transport"/>
    <property type="evidence" value="ECO:0007669"/>
    <property type="project" value="InterPro"/>
</dbReference>
<keyword evidence="10 17" id="KW-0249">Electron transport</keyword>
<dbReference type="GO" id="GO:0015990">
    <property type="term" value="P:electron transport coupled proton transport"/>
    <property type="evidence" value="ECO:0007669"/>
    <property type="project" value="TreeGrafter"/>
</dbReference>
<keyword evidence="7 17" id="KW-0679">Respiratory chain</keyword>
<dbReference type="KEGG" id="alab:34829168"/>
<dbReference type="InterPro" id="IPR003918">
    <property type="entry name" value="NADH_UbQ_OxRdtase"/>
</dbReference>
<comment type="subcellular location">
    <subcellularLocation>
        <location evidence="2 17">Mitochondrion membrane</location>
        <topology evidence="2 17">Multi-pass membrane protein</topology>
    </subcellularLocation>
</comment>
<gene>
    <name evidence="19" type="primary">ND4</name>
</gene>
<comment type="catalytic activity">
    <reaction evidence="16 17">
        <text>a ubiquinone + NADH + 5 H(+)(in) = a ubiquinol + NAD(+) + 4 H(+)(out)</text>
        <dbReference type="Rhea" id="RHEA:29091"/>
        <dbReference type="Rhea" id="RHEA-COMP:9565"/>
        <dbReference type="Rhea" id="RHEA-COMP:9566"/>
        <dbReference type="ChEBI" id="CHEBI:15378"/>
        <dbReference type="ChEBI" id="CHEBI:16389"/>
        <dbReference type="ChEBI" id="CHEBI:17976"/>
        <dbReference type="ChEBI" id="CHEBI:57540"/>
        <dbReference type="ChEBI" id="CHEBI:57945"/>
        <dbReference type="EC" id="7.1.1.2"/>
    </reaction>
</comment>
<feature type="transmembrane region" description="Helical" evidence="17">
    <location>
        <begin position="262"/>
        <end position="284"/>
    </location>
</feature>
<evidence type="ECO:0000256" key="4">
    <source>
        <dbReference type="ARBA" id="ARBA00012944"/>
    </source>
</evidence>
<evidence type="ECO:0000256" key="10">
    <source>
        <dbReference type="ARBA" id="ARBA00022982"/>
    </source>
</evidence>
<evidence type="ECO:0000256" key="1">
    <source>
        <dbReference type="ARBA" id="ARBA00003257"/>
    </source>
</evidence>
<feature type="transmembrane region" description="Helical" evidence="17">
    <location>
        <begin position="365"/>
        <end position="389"/>
    </location>
</feature>
<evidence type="ECO:0000256" key="9">
    <source>
        <dbReference type="ARBA" id="ARBA00022967"/>
    </source>
</evidence>
<dbReference type="GO" id="GO:0048039">
    <property type="term" value="F:ubiquinone binding"/>
    <property type="evidence" value="ECO:0007669"/>
    <property type="project" value="TreeGrafter"/>
</dbReference>
<evidence type="ECO:0000259" key="18">
    <source>
        <dbReference type="Pfam" id="PF00361"/>
    </source>
</evidence>
<feature type="domain" description="NADH:quinone oxidoreductase/Mrp antiporter transmembrane" evidence="18">
    <location>
        <begin position="94"/>
        <end position="375"/>
    </location>
</feature>
<keyword evidence="12 17" id="KW-0520">NAD</keyword>
<feature type="transmembrane region" description="Helical" evidence="17">
    <location>
        <begin position="290"/>
        <end position="311"/>
    </location>
</feature>
<dbReference type="Pfam" id="PF00361">
    <property type="entry name" value="Proton_antipo_M"/>
    <property type="match status" value="1"/>
</dbReference>
<keyword evidence="9" id="KW-1278">Translocase</keyword>
<keyword evidence="11 17" id="KW-1133">Transmembrane helix</keyword>
<dbReference type="InterPro" id="IPR001750">
    <property type="entry name" value="ND/Mrp_TM"/>
</dbReference>
<feature type="transmembrane region" description="Helical" evidence="17">
    <location>
        <begin position="21"/>
        <end position="44"/>
    </location>
</feature>
<evidence type="ECO:0000256" key="8">
    <source>
        <dbReference type="ARBA" id="ARBA00022692"/>
    </source>
</evidence>
<dbReference type="GO" id="GO:0008137">
    <property type="term" value="F:NADH dehydrogenase (ubiquinone) activity"/>
    <property type="evidence" value="ECO:0007669"/>
    <property type="project" value="UniProtKB-UniRule"/>
</dbReference>
<feature type="transmembrane region" description="Helical" evidence="17">
    <location>
        <begin position="50"/>
        <end position="68"/>
    </location>
</feature>
<evidence type="ECO:0000256" key="11">
    <source>
        <dbReference type="ARBA" id="ARBA00022989"/>
    </source>
</evidence>
<evidence type="ECO:0000256" key="5">
    <source>
        <dbReference type="ARBA" id="ARBA00021006"/>
    </source>
</evidence>
<dbReference type="RefSeq" id="YP_009440917.3">
    <property type="nucleotide sequence ID" value="NC_036155.2"/>
</dbReference>
<evidence type="ECO:0000313" key="19">
    <source>
        <dbReference type="EMBL" id="BBA66257.1"/>
    </source>
</evidence>
<organism evidence="19">
    <name type="scientific">Apis laboriosa</name>
    <name type="common">Himalayan honeybee</name>
    <dbReference type="NCBI Taxonomy" id="183418"/>
    <lineage>
        <taxon>Eukaryota</taxon>
        <taxon>Metazoa</taxon>
        <taxon>Ecdysozoa</taxon>
        <taxon>Arthropoda</taxon>
        <taxon>Hexapoda</taxon>
        <taxon>Insecta</taxon>
        <taxon>Pterygota</taxon>
        <taxon>Neoptera</taxon>
        <taxon>Endopterygota</taxon>
        <taxon>Hymenoptera</taxon>
        <taxon>Apocrita</taxon>
        <taxon>Aculeata</taxon>
        <taxon>Apoidea</taxon>
        <taxon>Anthophila</taxon>
        <taxon>Apidae</taxon>
        <taxon>Apis</taxon>
    </lineage>
</organism>
<dbReference type="CTD" id="4538"/>
<feature type="transmembrane region" description="Helical" evidence="17">
    <location>
        <begin position="410"/>
        <end position="431"/>
    </location>
</feature>
<dbReference type="PRINTS" id="PR01437">
    <property type="entry name" value="NUOXDRDTASE4"/>
</dbReference>
<evidence type="ECO:0000256" key="7">
    <source>
        <dbReference type="ARBA" id="ARBA00022660"/>
    </source>
</evidence>
<feature type="transmembrane region" description="Helical" evidence="17">
    <location>
        <begin position="233"/>
        <end position="255"/>
    </location>
</feature>
<reference evidence="19" key="1">
    <citation type="journal article" date="2018" name="Conserv Genet Resour">
        <title>Characterization of the complete mitochondrial genome of the giant black Himalayan honeybee (Apis laboriosa) from Nepal.</title>
        <authorList>
            <person name="Takahashi J."/>
            <person name="Rai J."/>
            <person name="Wakamiya T."/>
            <person name="Okuyama H."/>
        </authorList>
    </citation>
    <scope>NUCLEOTIDE SEQUENCE</scope>
</reference>
<evidence type="ECO:0000256" key="14">
    <source>
        <dbReference type="ARBA" id="ARBA00023128"/>
    </source>
</evidence>
<keyword evidence="8 17" id="KW-0812">Transmembrane</keyword>
<dbReference type="EC" id="7.1.1.2" evidence="4 17"/>
<keyword evidence="14 17" id="KW-0496">Mitochondrion</keyword>
<proteinExistence type="inferred from homology"/>
<comment type="function">
    <text evidence="1">Core subunit of the mitochondrial membrane respiratory chain NADH dehydrogenase (Complex I) that is believed to belong to the minimal assembly required for catalysis. Complex I functions in the transfer of electrons from NADH to the respiratory chain. The immediate electron acceptor for the enzyme is believed to be ubiquinone.</text>
</comment>
<evidence type="ECO:0000256" key="15">
    <source>
        <dbReference type="ARBA" id="ARBA00023136"/>
    </source>
</evidence>